<keyword evidence="21" id="KW-1185">Reference proteome</keyword>
<evidence type="ECO:0000256" key="7">
    <source>
        <dbReference type="ARBA" id="ARBA00021726"/>
    </source>
</evidence>
<protein>
    <recommendedName>
        <fullName evidence="7 18">Phospholipase A1</fullName>
        <ecNumber evidence="5 18">3.1.1.32</ecNumber>
        <ecNumber evidence="6 18">3.1.1.4</ecNumber>
    </recommendedName>
    <alternativeName>
        <fullName evidence="18">Phosphatidylcholine 1-acylhydrolase</fullName>
    </alternativeName>
</protein>
<organism evidence="20 21">
    <name type="scientific">Oceanobacter antarcticus</name>
    <dbReference type="NCBI Taxonomy" id="3133425"/>
    <lineage>
        <taxon>Bacteria</taxon>
        <taxon>Pseudomonadati</taxon>
        <taxon>Pseudomonadota</taxon>
        <taxon>Gammaproteobacteria</taxon>
        <taxon>Oceanospirillales</taxon>
        <taxon>Oceanospirillaceae</taxon>
        <taxon>Oceanobacter</taxon>
    </lineage>
</organism>
<dbReference type="PANTHER" id="PTHR40457">
    <property type="entry name" value="PHOSPHOLIPASE A1"/>
    <property type="match status" value="1"/>
</dbReference>
<keyword evidence="13 18" id="KW-0106">Calcium</keyword>
<feature type="compositionally biased region" description="Low complexity" evidence="19">
    <location>
        <begin position="20"/>
        <end position="35"/>
    </location>
</feature>
<evidence type="ECO:0000256" key="1">
    <source>
        <dbReference type="ARBA" id="ARBA00000111"/>
    </source>
</evidence>
<evidence type="ECO:0000256" key="15">
    <source>
        <dbReference type="ARBA" id="ARBA00023098"/>
    </source>
</evidence>
<sequence length="378" mass="42855">MFTLVLALLDSSLLLAATDVSPSDSAPASSSEVAPQGISQGDAETGQGEAETRVPETAAALWQDDKPEQEETPLLEDEPLQTETVDIKMISPEEFKPAIRQYYPQMIRKRQVEALAANSPHVLLPHRPNYVMPFSYQSSPNNRDVEQLVDHYSGGEESYDGGFSHVEAIMQFSIKYELLQGLLTKFDRLEIAYTNRSYWQAYNSKISKPFRETNHEPEIIYSWQPGISWLDHAGIGLNHQSNGQTSSLSRSWNRVIVEGASVFSHGIWFGRVWWRIPEGKKADPYDPSDNDNPDIEDYLGYGELSYMRVYGKKSLAVMLRNNLDVDNNRGAIEIGLTFPLTHTLKGFVQYFNGYGDSLIDYNRWQERFGIGIKLTDWL</sequence>
<keyword evidence="17 18" id="KW-0998">Cell outer membrane</keyword>
<dbReference type="Gene3D" id="2.40.230.10">
    <property type="entry name" value="Phospholipase A1"/>
    <property type="match status" value="1"/>
</dbReference>
<evidence type="ECO:0000256" key="19">
    <source>
        <dbReference type="SAM" id="MobiDB-lite"/>
    </source>
</evidence>
<comment type="subunit">
    <text evidence="4 18">Homodimer; dimerization is reversible, and the dimeric form is the active one.</text>
</comment>
<dbReference type="InterPro" id="IPR003187">
    <property type="entry name" value="PLipase_A1"/>
</dbReference>
<keyword evidence="10 18" id="KW-0479">Metal-binding</keyword>
<dbReference type="PRINTS" id="PR01486">
    <property type="entry name" value="PHPHLIPASEA1"/>
</dbReference>
<keyword evidence="8" id="KW-1134">Transmembrane beta strand</keyword>
<dbReference type="Proteomes" id="UP001620597">
    <property type="component" value="Unassembled WGS sequence"/>
</dbReference>
<feature type="region of interest" description="Disordered" evidence="19">
    <location>
        <begin position="20"/>
        <end position="54"/>
    </location>
</feature>
<keyword evidence="12 18" id="KW-0378">Hydrolase</keyword>
<keyword evidence="9" id="KW-0812">Transmembrane</keyword>
<evidence type="ECO:0000256" key="14">
    <source>
        <dbReference type="ARBA" id="ARBA00022963"/>
    </source>
</evidence>
<evidence type="ECO:0000256" key="4">
    <source>
        <dbReference type="ARBA" id="ARBA00011702"/>
    </source>
</evidence>
<name>A0ABW8NI74_9GAMM</name>
<evidence type="ECO:0000256" key="8">
    <source>
        <dbReference type="ARBA" id="ARBA00022452"/>
    </source>
</evidence>
<comment type="subcellular location">
    <subcellularLocation>
        <location evidence="18">Cell outer membrane</location>
        <topology evidence="18">Multi-pass membrane protein</topology>
    </subcellularLocation>
    <text evidence="18">One of the very few enzymes located there.</text>
</comment>
<feature type="signal peptide" evidence="18">
    <location>
        <begin position="1"/>
        <end position="16"/>
    </location>
</feature>
<evidence type="ECO:0000256" key="3">
    <source>
        <dbReference type="ARBA" id="ARBA00010525"/>
    </source>
</evidence>
<accession>A0ABW8NI74</accession>
<dbReference type="SUPFAM" id="SSF56931">
    <property type="entry name" value="Outer membrane phospholipase A (OMPLA)"/>
    <property type="match status" value="1"/>
</dbReference>
<evidence type="ECO:0000256" key="2">
    <source>
        <dbReference type="ARBA" id="ARBA00001604"/>
    </source>
</evidence>
<comment type="function">
    <text evidence="18">Hydrolysis of phosphatidylcholine with phospholipase A2 (EC 3.1.1.4) and phospholipase A1 (EC 3.1.1.32) activities.</text>
</comment>
<dbReference type="InterPro" id="IPR036541">
    <property type="entry name" value="PLipase_A1_sf"/>
</dbReference>
<evidence type="ECO:0000313" key="20">
    <source>
        <dbReference type="EMBL" id="MFK4752642.1"/>
    </source>
</evidence>
<feature type="chain" id="PRO_5045002159" description="Phospholipase A1" evidence="18">
    <location>
        <begin position="17"/>
        <end position="378"/>
    </location>
</feature>
<dbReference type="EC" id="3.1.1.32" evidence="5 18"/>
<evidence type="ECO:0000256" key="13">
    <source>
        <dbReference type="ARBA" id="ARBA00022837"/>
    </source>
</evidence>
<evidence type="ECO:0000313" key="21">
    <source>
        <dbReference type="Proteomes" id="UP001620597"/>
    </source>
</evidence>
<keyword evidence="14 18" id="KW-0442">Lipid degradation</keyword>
<evidence type="ECO:0000256" key="10">
    <source>
        <dbReference type="ARBA" id="ARBA00022723"/>
    </source>
</evidence>
<reference evidence="20 21" key="1">
    <citation type="submission" date="2024-03" db="EMBL/GenBank/DDBJ databases">
        <title>High-quality draft genome sequence of Oceanobacter sp. wDCs-4.</title>
        <authorList>
            <person name="Dong C."/>
        </authorList>
    </citation>
    <scope>NUCLEOTIDE SEQUENCE [LARGE SCALE GENOMIC DNA]</scope>
    <source>
        <strain evidence="21">wDCs-4</strain>
    </source>
</reference>
<evidence type="ECO:0000256" key="17">
    <source>
        <dbReference type="ARBA" id="ARBA00023237"/>
    </source>
</evidence>
<keyword evidence="16" id="KW-0472">Membrane</keyword>
<evidence type="ECO:0000256" key="12">
    <source>
        <dbReference type="ARBA" id="ARBA00022801"/>
    </source>
</evidence>
<keyword evidence="11 18" id="KW-0732">Signal</keyword>
<comment type="similarity">
    <text evidence="3 18">Belongs to the phospholipase A1 family.</text>
</comment>
<evidence type="ECO:0000256" key="11">
    <source>
        <dbReference type="ARBA" id="ARBA00022729"/>
    </source>
</evidence>
<evidence type="ECO:0000256" key="9">
    <source>
        <dbReference type="ARBA" id="ARBA00022692"/>
    </source>
</evidence>
<comment type="catalytic activity">
    <reaction evidence="1 18">
        <text>a 1,2-diacyl-sn-glycero-3-phosphocholine + H2O = a 2-acyl-sn-glycero-3-phosphocholine + a fatty acid + H(+)</text>
        <dbReference type="Rhea" id="RHEA:18689"/>
        <dbReference type="ChEBI" id="CHEBI:15377"/>
        <dbReference type="ChEBI" id="CHEBI:15378"/>
        <dbReference type="ChEBI" id="CHEBI:28868"/>
        <dbReference type="ChEBI" id="CHEBI:57643"/>
        <dbReference type="ChEBI" id="CHEBI:57875"/>
        <dbReference type="EC" id="3.1.1.32"/>
    </reaction>
</comment>
<dbReference type="EMBL" id="JBBKTX010000010">
    <property type="protein sequence ID" value="MFK4752642.1"/>
    <property type="molecule type" value="Genomic_DNA"/>
</dbReference>
<evidence type="ECO:0000256" key="5">
    <source>
        <dbReference type="ARBA" id="ARBA00013179"/>
    </source>
</evidence>
<dbReference type="PANTHER" id="PTHR40457:SF1">
    <property type="entry name" value="PHOSPHOLIPASE A1"/>
    <property type="match status" value="1"/>
</dbReference>
<gene>
    <name evidence="20" type="ORF">WG929_09520</name>
</gene>
<evidence type="ECO:0000256" key="16">
    <source>
        <dbReference type="ARBA" id="ARBA00023136"/>
    </source>
</evidence>
<keyword evidence="15 18" id="KW-0443">Lipid metabolism</keyword>
<dbReference type="Pfam" id="PF02253">
    <property type="entry name" value="PLA1"/>
    <property type="match status" value="1"/>
</dbReference>
<comment type="cofactor">
    <cofactor evidence="18">
        <name>Ca(2+)</name>
        <dbReference type="ChEBI" id="CHEBI:29108"/>
    </cofactor>
    <text evidence="18">Binds 1 Ca(2+) ion per monomer. In the dimeric form the Ca(2+) is bound by different amino acids with binding of each Ca(2+) shared with ligands coming from each monomer. The Ca(2+) ion may have a role in catalysis.</text>
</comment>
<dbReference type="EC" id="3.1.1.4" evidence="6 18"/>
<comment type="caution">
    <text evidence="20">The sequence shown here is derived from an EMBL/GenBank/DDBJ whole genome shotgun (WGS) entry which is preliminary data.</text>
</comment>
<evidence type="ECO:0000256" key="6">
    <source>
        <dbReference type="ARBA" id="ARBA00013278"/>
    </source>
</evidence>
<proteinExistence type="inferred from homology"/>
<comment type="catalytic activity">
    <reaction evidence="2 18">
        <text>a 1,2-diacyl-sn-glycero-3-phosphocholine + H2O = a 1-acyl-sn-glycero-3-phosphocholine + a fatty acid + H(+)</text>
        <dbReference type="Rhea" id="RHEA:15801"/>
        <dbReference type="ChEBI" id="CHEBI:15377"/>
        <dbReference type="ChEBI" id="CHEBI:15378"/>
        <dbReference type="ChEBI" id="CHEBI:28868"/>
        <dbReference type="ChEBI" id="CHEBI:57643"/>
        <dbReference type="ChEBI" id="CHEBI:58168"/>
        <dbReference type="EC" id="3.1.1.4"/>
    </reaction>
</comment>
<evidence type="ECO:0000256" key="18">
    <source>
        <dbReference type="RuleBase" id="RU366027"/>
    </source>
</evidence>
<dbReference type="RefSeq" id="WP_416205847.1">
    <property type="nucleotide sequence ID" value="NZ_JBBKTX010000010.1"/>
</dbReference>